<dbReference type="InterPro" id="IPR037079">
    <property type="entry name" value="AF2212/PG0164-like_sf"/>
</dbReference>
<evidence type="ECO:0000313" key="2">
    <source>
        <dbReference type="Proteomes" id="UP000262802"/>
    </source>
</evidence>
<dbReference type="EMBL" id="CP032317">
    <property type="protein sequence ID" value="AYA36451.1"/>
    <property type="molecule type" value="Genomic_DNA"/>
</dbReference>
<sequence length="160" mass="17406">MILYSGIAPLAQLDKRKGGYYYLHLPAELVAQFPQQGRTRLVCTLDGRVSYSCGLNHFGDGSFFVIVAGKHLKTLGKQLGDEINAALSLDEDPLGVEVPEVLAALLAQDEALHARFVALTVGKQRSIVHAVARLKDLDKQLALATQLVHEAARPRPRRAG</sequence>
<proteinExistence type="predicted"/>
<reference evidence="1 2" key="1">
    <citation type="submission" date="2018-09" db="EMBL/GenBank/DDBJ databases">
        <title>Hymenobacter medium sp. nov., isolated from R2A medium.</title>
        <authorList>
            <person name="Yingchao G."/>
        </authorList>
    </citation>
    <scope>NUCLEOTIDE SEQUENCE [LARGE SCALE GENOMIC DNA]</scope>
    <source>
        <strain evidence="2">sh-6</strain>
    </source>
</reference>
<dbReference type="InterPro" id="IPR015018">
    <property type="entry name" value="DUF1905"/>
</dbReference>
<dbReference type="AlphaFoldDB" id="A0A3B7R4G9"/>
<dbReference type="Pfam" id="PF13376">
    <property type="entry name" value="OmdA"/>
    <property type="match status" value="1"/>
</dbReference>
<dbReference type="Pfam" id="PF08922">
    <property type="entry name" value="DUF1905"/>
    <property type="match status" value="1"/>
</dbReference>
<dbReference type="RefSeq" id="WP_119444033.1">
    <property type="nucleotide sequence ID" value="NZ_CP032317.1"/>
</dbReference>
<protein>
    <submittedName>
        <fullName evidence="1">DUF1905 domain-containing protein</fullName>
    </submittedName>
</protein>
<evidence type="ECO:0000313" key="1">
    <source>
        <dbReference type="EMBL" id="AYA36451.1"/>
    </source>
</evidence>
<dbReference type="Proteomes" id="UP000262802">
    <property type="component" value="Chromosome"/>
</dbReference>
<organism evidence="1 2">
    <name type="scientific">Hymenobacter oligotrophus</name>
    <dbReference type="NCBI Taxonomy" id="2319843"/>
    <lineage>
        <taxon>Bacteria</taxon>
        <taxon>Pseudomonadati</taxon>
        <taxon>Bacteroidota</taxon>
        <taxon>Cytophagia</taxon>
        <taxon>Cytophagales</taxon>
        <taxon>Hymenobacteraceae</taxon>
        <taxon>Hymenobacter</taxon>
    </lineage>
</organism>
<dbReference type="KEGG" id="hyh:D3Y59_04905"/>
<accession>A0A3B7R4G9</accession>
<dbReference type="Gene3D" id="2.40.30.100">
    <property type="entry name" value="AF2212/PG0164-like"/>
    <property type="match status" value="1"/>
</dbReference>
<gene>
    <name evidence="1" type="ORF">D3Y59_04905</name>
</gene>
<keyword evidence="2" id="KW-1185">Reference proteome</keyword>
<dbReference type="SUPFAM" id="SSF141694">
    <property type="entry name" value="AF2212/PG0164-like"/>
    <property type="match status" value="1"/>
</dbReference>
<name>A0A3B7R4G9_9BACT</name>
<dbReference type="OrthoDB" id="959664at2"/>